<dbReference type="RefSeq" id="WP_091480799.1">
    <property type="nucleotide sequence ID" value="NZ_FOTR01000001.1"/>
</dbReference>
<dbReference type="EMBL" id="FOTR01000001">
    <property type="protein sequence ID" value="SFL43880.1"/>
    <property type="molecule type" value="Genomic_DNA"/>
</dbReference>
<dbReference type="PROSITE" id="PS51257">
    <property type="entry name" value="PROKAR_LIPOPROTEIN"/>
    <property type="match status" value="1"/>
</dbReference>
<dbReference type="CDD" id="cd13580">
    <property type="entry name" value="PBP2_AlgQ_like_1"/>
    <property type="match status" value="1"/>
</dbReference>
<evidence type="ECO:0000313" key="3">
    <source>
        <dbReference type="EMBL" id="SFL43880.1"/>
    </source>
</evidence>
<dbReference type="OrthoDB" id="9787283at2"/>
<feature type="chain" id="PRO_5011459014" evidence="2">
    <location>
        <begin position="24"/>
        <end position="567"/>
    </location>
</feature>
<reference evidence="4" key="1">
    <citation type="submission" date="2016-10" db="EMBL/GenBank/DDBJ databases">
        <authorList>
            <person name="Varghese N."/>
            <person name="Submissions S."/>
        </authorList>
    </citation>
    <scope>NUCLEOTIDE SEQUENCE [LARGE SCALE GENOMIC DNA]</scope>
    <source>
        <strain evidence="4">CGMCC 1.4250</strain>
    </source>
</reference>
<feature type="region of interest" description="Disordered" evidence="1">
    <location>
        <begin position="23"/>
        <end position="47"/>
    </location>
</feature>
<dbReference type="InterPro" id="IPR050490">
    <property type="entry name" value="Bact_solute-bd_prot1"/>
</dbReference>
<dbReference type="Proteomes" id="UP000198565">
    <property type="component" value="Unassembled WGS sequence"/>
</dbReference>
<sequence>MLRKYLFLLLFALVLVACSDDNAGSEPNDGDETENGDTETSSETADPFSAYEEKITIAIGQEVDPSDTSLQDGDTPLDNQYTRHVNENLNIEVEHAFTASPSNYDQKVSLAIASNDLPDAMVVGPVELRQLVEADQIADMTDIYENYASPAIKEIIDSSEGVALENVTFDGKIMAIPNSQASADGVHNLWIRKDWLDKLGLEPPETIEDFKEVAKAFVEQDPDGNGQDDTIGLAGPDTTNKLYANFLESTNNLYGFDGIFSALNAYPGYWLEGDDGQPVYGSTLPETKEALSVLRDMYSEGLIDPEMGVREDSGESVISGNTGMFFGPFWMPYGPITDAVTNNPEANWQSYGLPLNANGEYTPHLSTTTTQFVVVRKGYEHPEAAMKILNNLLANESEFDPSIGGPGYYPLRLVYAPADEMEVTTVALREVLAGTKEPEDFYDMPAYKLLKSDVDSIHEIKLEPYDNTDIEHWDPEANLGQWTRAYSALVGTAPLVDNEINGVMSLIYSQTETMEDRWVNLKKLEDETFLKIIMGTEPLDSFDQFVENWNSQGGDQITEEVAEVVNK</sequence>
<feature type="compositionally biased region" description="Acidic residues" evidence="1">
    <location>
        <begin position="28"/>
        <end position="37"/>
    </location>
</feature>
<keyword evidence="2" id="KW-0732">Signal</keyword>
<organism evidence="3 4">
    <name type="scientific">Gracilibacillus orientalis</name>
    <dbReference type="NCBI Taxonomy" id="334253"/>
    <lineage>
        <taxon>Bacteria</taxon>
        <taxon>Bacillati</taxon>
        <taxon>Bacillota</taxon>
        <taxon>Bacilli</taxon>
        <taxon>Bacillales</taxon>
        <taxon>Bacillaceae</taxon>
        <taxon>Gracilibacillus</taxon>
    </lineage>
</organism>
<proteinExistence type="predicted"/>
<protein>
    <submittedName>
        <fullName evidence="3">Putative aldouronate transport system substrate-binding protein</fullName>
    </submittedName>
</protein>
<dbReference type="PANTHER" id="PTHR43649">
    <property type="entry name" value="ARABINOSE-BINDING PROTEIN-RELATED"/>
    <property type="match status" value="1"/>
</dbReference>
<keyword evidence="4" id="KW-1185">Reference proteome</keyword>
<name>A0A1I4HQ39_9BACI</name>
<dbReference type="AlphaFoldDB" id="A0A1I4HQ39"/>
<accession>A0A1I4HQ39</accession>
<evidence type="ECO:0000256" key="2">
    <source>
        <dbReference type="SAM" id="SignalP"/>
    </source>
</evidence>
<dbReference type="SUPFAM" id="SSF53850">
    <property type="entry name" value="Periplasmic binding protein-like II"/>
    <property type="match status" value="1"/>
</dbReference>
<evidence type="ECO:0000256" key="1">
    <source>
        <dbReference type="SAM" id="MobiDB-lite"/>
    </source>
</evidence>
<dbReference type="InterPro" id="IPR006059">
    <property type="entry name" value="SBP"/>
</dbReference>
<evidence type="ECO:0000313" key="4">
    <source>
        <dbReference type="Proteomes" id="UP000198565"/>
    </source>
</evidence>
<dbReference type="Gene3D" id="3.40.190.10">
    <property type="entry name" value="Periplasmic binding protein-like II"/>
    <property type="match status" value="2"/>
</dbReference>
<feature type="signal peptide" evidence="2">
    <location>
        <begin position="1"/>
        <end position="23"/>
    </location>
</feature>
<dbReference type="Pfam" id="PF01547">
    <property type="entry name" value="SBP_bac_1"/>
    <property type="match status" value="1"/>
</dbReference>
<dbReference type="STRING" id="334253.SAMN04487943_101554"/>
<dbReference type="PANTHER" id="PTHR43649:SF12">
    <property type="entry name" value="DIACETYLCHITOBIOSE BINDING PROTEIN DASA"/>
    <property type="match status" value="1"/>
</dbReference>
<gene>
    <name evidence="3" type="ORF">SAMN04487943_101554</name>
</gene>